<organism evidence="6 7">
    <name type="scientific">Ruthenibacterium intestinale</name>
    <dbReference type="NCBI Taxonomy" id="3133163"/>
    <lineage>
        <taxon>Bacteria</taxon>
        <taxon>Bacillati</taxon>
        <taxon>Bacillota</taxon>
        <taxon>Clostridia</taxon>
        <taxon>Eubacteriales</taxon>
        <taxon>Oscillospiraceae</taxon>
        <taxon>Ruthenibacterium</taxon>
    </lineage>
</organism>
<dbReference type="Pfam" id="PF00226">
    <property type="entry name" value="DnaJ"/>
    <property type="match status" value="1"/>
</dbReference>
<dbReference type="RefSeq" id="WP_349214659.1">
    <property type="nucleotide sequence ID" value="NZ_JBBMFA010000047.1"/>
</dbReference>
<feature type="transmembrane region" description="Helical" evidence="4">
    <location>
        <begin position="119"/>
        <end position="137"/>
    </location>
</feature>
<comment type="caution">
    <text evidence="6">The sequence shown here is derived from an EMBL/GenBank/DDBJ whole genome shotgun (WGS) entry which is preliminary data.</text>
</comment>
<evidence type="ECO:0000256" key="2">
    <source>
        <dbReference type="ARBA" id="ARBA00023186"/>
    </source>
</evidence>
<evidence type="ECO:0000256" key="1">
    <source>
        <dbReference type="ARBA" id="ARBA00022705"/>
    </source>
</evidence>
<dbReference type="CDD" id="cd06257">
    <property type="entry name" value="DnaJ"/>
    <property type="match status" value="1"/>
</dbReference>
<evidence type="ECO:0000313" key="7">
    <source>
        <dbReference type="Proteomes" id="UP001477672"/>
    </source>
</evidence>
<evidence type="ECO:0000256" key="3">
    <source>
        <dbReference type="SAM" id="MobiDB-lite"/>
    </source>
</evidence>
<feature type="region of interest" description="Disordered" evidence="3">
    <location>
        <begin position="60"/>
        <end position="90"/>
    </location>
</feature>
<dbReference type="PANTHER" id="PTHR43096:SF52">
    <property type="entry name" value="DNAJ HOMOLOG 1, MITOCHONDRIAL-RELATED"/>
    <property type="match status" value="1"/>
</dbReference>
<reference evidence="6 7" key="1">
    <citation type="submission" date="2024-03" db="EMBL/GenBank/DDBJ databases">
        <title>Human intestinal bacterial collection.</title>
        <authorList>
            <person name="Pauvert C."/>
            <person name="Hitch T.C.A."/>
            <person name="Clavel T."/>
        </authorList>
    </citation>
    <scope>NUCLEOTIDE SEQUENCE [LARGE SCALE GENOMIC DNA]</scope>
    <source>
        <strain evidence="6 7">CLA-JM-H11</strain>
    </source>
</reference>
<keyword evidence="7" id="KW-1185">Reference proteome</keyword>
<evidence type="ECO:0000313" key="6">
    <source>
        <dbReference type="EMBL" id="MEQ2519296.1"/>
    </source>
</evidence>
<protein>
    <submittedName>
        <fullName evidence="6">DnaJ domain-containing protein</fullName>
    </submittedName>
</protein>
<sequence>MNDPYSVLGVSRNASEDEIKRAYRQLAKKYHPDLNPGDPEAARKMNEINAAYEQIKNPSQTNSAYGYGDQHSAGSSAYGTSGGGDYVSSEQSYGEDFDPFDPFGWAGRRTGSTTYRRSFFVYIIAAFIVLNLASTLLTRSARSQQQEQFQTQIEQFEQYYNQIPGSPGTYPPGYEEATPDNEDSEQQGPDKDSYESDSTFSGYPCSFSERSSSSINGAFKISKYCEKTIKNTSSNRDISLRQAFKRI</sequence>
<dbReference type="SMART" id="SM00271">
    <property type="entry name" value="DnaJ"/>
    <property type="match status" value="1"/>
</dbReference>
<dbReference type="InterPro" id="IPR036869">
    <property type="entry name" value="J_dom_sf"/>
</dbReference>
<feature type="region of interest" description="Disordered" evidence="3">
    <location>
        <begin position="161"/>
        <end position="212"/>
    </location>
</feature>
<dbReference type="EMBL" id="JBBMFA010000047">
    <property type="protein sequence ID" value="MEQ2519296.1"/>
    <property type="molecule type" value="Genomic_DNA"/>
</dbReference>
<dbReference type="PROSITE" id="PS50076">
    <property type="entry name" value="DNAJ_2"/>
    <property type="match status" value="1"/>
</dbReference>
<keyword evidence="1" id="KW-0235">DNA replication</keyword>
<keyword evidence="4" id="KW-0812">Transmembrane</keyword>
<evidence type="ECO:0000259" key="5">
    <source>
        <dbReference type="PROSITE" id="PS50076"/>
    </source>
</evidence>
<accession>A0ABV1GBT3</accession>
<dbReference type="Gene3D" id="1.10.287.110">
    <property type="entry name" value="DnaJ domain"/>
    <property type="match status" value="1"/>
</dbReference>
<dbReference type="Proteomes" id="UP001477672">
    <property type="component" value="Unassembled WGS sequence"/>
</dbReference>
<keyword evidence="4" id="KW-0472">Membrane</keyword>
<proteinExistence type="predicted"/>
<evidence type="ECO:0000256" key="4">
    <source>
        <dbReference type="SAM" id="Phobius"/>
    </source>
</evidence>
<dbReference type="PANTHER" id="PTHR43096">
    <property type="entry name" value="DNAJ HOMOLOG 1, MITOCHONDRIAL-RELATED"/>
    <property type="match status" value="1"/>
</dbReference>
<dbReference type="PRINTS" id="PR00625">
    <property type="entry name" value="JDOMAIN"/>
</dbReference>
<name>A0ABV1GBT3_9FIRM</name>
<dbReference type="InterPro" id="IPR001623">
    <property type="entry name" value="DnaJ_domain"/>
</dbReference>
<keyword evidence="4" id="KW-1133">Transmembrane helix</keyword>
<feature type="domain" description="J" evidence="5">
    <location>
        <begin position="3"/>
        <end position="82"/>
    </location>
</feature>
<keyword evidence="2" id="KW-0143">Chaperone</keyword>
<dbReference type="SUPFAM" id="SSF46565">
    <property type="entry name" value="Chaperone J-domain"/>
    <property type="match status" value="1"/>
</dbReference>
<gene>
    <name evidence="6" type="ORF">WMO24_02415</name>
</gene>